<evidence type="ECO:0000313" key="2">
    <source>
        <dbReference type="Proteomes" id="UP000064029"/>
    </source>
</evidence>
<protein>
    <submittedName>
        <fullName evidence="1">Uncharacterized protein</fullName>
    </submittedName>
</protein>
<sequence>MRVAANLARQTRRFAVVVLPQLQPVPSGGLHQMFPAAFQQARIARMGNRLLHHRRIDDHALQTRVLADLGPFGRLDRLRQPLFDANFTKPLVLLATRLRTRCRPDTDAITW</sequence>
<evidence type="ECO:0000313" key="1">
    <source>
        <dbReference type="EMBL" id="KVG51716.1"/>
    </source>
</evidence>
<name>A0A103QLR4_9BURK</name>
<organism evidence="1 2">
    <name type="scientific">Burkholderia ubonensis</name>
    <dbReference type="NCBI Taxonomy" id="101571"/>
    <lineage>
        <taxon>Bacteria</taxon>
        <taxon>Pseudomonadati</taxon>
        <taxon>Pseudomonadota</taxon>
        <taxon>Betaproteobacteria</taxon>
        <taxon>Burkholderiales</taxon>
        <taxon>Burkholderiaceae</taxon>
        <taxon>Burkholderia</taxon>
        <taxon>Burkholderia cepacia complex</taxon>
    </lineage>
</organism>
<accession>A0A103QLR4</accession>
<proteinExistence type="predicted"/>
<comment type="caution">
    <text evidence="1">The sequence shown here is derived from an EMBL/GenBank/DDBJ whole genome shotgun (WGS) entry which is preliminary data.</text>
</comment>
<dbReference type="AlphaFoldDB" id="A0A103QLR4"/>
<dbReference type="Proteomes" id="UP000064029">
    <property type="component" value="Unassembled WGS sequence"/>
</dbReference>
<reference evidence="1 2" key="1">
    <citation type="submission" date="2015-11" db="EMBL/GenBank/DDBJ databases">
        <title>Expanding the genomic diversity of Burkholderia species for the development of highly accurate diagnostics.</title>
        <authorList>
            <person name="Sahl J."/>
            <person name="Keim P."/>
            <person name="Wagner D."/>
        </authorList>
    </citation>
    <scope>NUCLEOTIDE SEQUENCE [LARGE SCALE GENOMIC DNA]</scope>
    <source>
        <strain evidence="1 2">MSMB2036</strain>
    </source>
</reference>
<dbReference type="EMBL" id="LOXM01000305">
    <property type="protein sequence ID" value="KVG51716.1"/>
    <property type="molecule type" value="Genomic_DNA"/>
</dbReference>
<gene>
    <name evidence="1" type="ORF">WJ33_11190</name>
</gene>